<sequence>MAINWEEKIKIDTQWTNRLLANHFTEKSSKITVRAYTPLVAGTKFCCNALIQELGFLLIDYVHTDKSKKDRLKGLEATYGKNLAKKRLDTSLYQEASSFFGKKNPQTDGKYGELLLFALCESILKCKMVAHKIQSLSNGKDQVKGGDGVYLGNYELADGKKESAIFIGEAKIMQHRSDAITDALNSLNRFHDSTTQSEFNNMELLVASKTLSVDESDVDYEEIYERLTMGSEKYMNQIMVHPILLMYNTTVINKLETQSTSKEHLEELIKNHLIADKQKMISTIEKNLDKFPEIKKVYVDFFCFPFNDIDKFRNGMYERIHGVQYANG</sequence>
<dbReference type="InterPro" id="IPR014976">
    <property type="entry name" value="AbpA_HamA_C"/>
</dbReference>
<organism evidence="2 3">
    <name type="scientific">Capnocytophaga canimorsus</name>
    <dbReference type="NCBI Taxonomy" id="28188"/>
    <lineage>
        <taxon>Bacteria</taxon>
        <taxon>Pseudomonadati</taxon>
        <taxon>Bacteroidota</taxon>
        <taxon>Flavobacteriia</taxon>
        <taxon>Flavobacteriales</taxon>
        <taxon>Flavobacteriaceae</taxon>
        <taxon>Capnocytophaga</taxon>
    </lineage>
</organism>
<accession>A0AAC9Z599</accession>
<evidence type="ECO:0000313" key="2">
    <source>
        <dbReference type="EMBL" id="ATA94721.1"/>
    </source>
</evidence>
<dbReference type="EMBL" id="CP022389">
    <property type="protein sequence ID" value="ATA94721.1"/>
    <property type="molecule type" value="Genomic_DNA"/>
</dbReference>
<feature type="domain" description="Anti-bacteriophage protein A/HamA C-terminal" evidence="1">
    <location>
        <begin position="20"/>
        <end position="320"/>
    </location>
</feature>
<gene>
    <name evidence="2" type="ORF">CGC54_10450</name>
</gene>
<dbReference type="Pfam" id="PF08878">
    <property type="entry name" value="HamA"/>
    <property type="match status" value="1"/>
</dbReference>
<dbReference type="AlphaFoldDB" id="A0AAC9Z599"/>
<dbReference type="Proteomes" id="UP000243753">
    <property type="component" value="Chromosome"/>
</dbReference>
<dbReference type="RefSeq" id="WP_095920158.1">
    <property type="nucleotide sequence ID" value="NZ_CP022389.1"/>
</dbReference>
<evidence type="ECO:0000259" key="1">
    <source>
        <dbReference type="Pfam" id="PF08878"/>
    </source>
</evidence>
<proteinExistence type="predicted"/>
<evidence type="ECO:0000313" key="3">
    <source>
        <dbReference type="Proteomes" id="UP000243753"/>
    </source>
</evidence>
<reference evidence="3" key="1">
    <citation type="submission" date="2017-06" db="EMBL/GenBank/DDBJ databases">
        <title>Capnocytophaga spp. assemblies.</title>
        <authorList>
            <person name="Gulvik C.A."/>
        </authorList>
    </citation>
    <scope>NUCLEOTIDE SEQUENCE [LARGE SCALE GENOMIC DNA]</scope>
    <source>
        <strain evidence="3">H3936</strain>
    </source>
</reference>
<name>A0AAC9Z599_9FLAO</name>
<protein>
    <recommendedName>
        <fullName evidence="1">Anti-bacteriophage protein A/HamA C-terminal domain-containing protein</fullName>
    </recommendedName>
</protein>